<dbReference type="EMBL" id="CAMXCT010000061">
    <property type="protein sequence ID" value="CAI3973260.1"/>
    <property type="molecule type" value="Genomic_DNA"/>
</dbReference>
<dbReference type="AlphaFoldDB" id="A0A9P1BIE2"/>
<dbReference type="PROSITE" id="PS50102">
    <property type="entry name" value="RRM"/>
    <property type="match status" value="2"/>
</dbReference>
<feature type="domain" description="RRM" evidence="5">
    <location>
        <begin position="263"/>
        <end position="339"/>
    </location>
</feature>
<dbReference type="PANTHER" id="PTHR23236:SF119">
    <property type="entry name" value="NUCLEAR RNA-BINDING PROTEIN SART-3"/>
    <property type="match status" value="1"/>
</dbReference>
<dbReference type="SUPFAM" id="SSF54928">
    <property type="entry name" value="RNA-binding domain, RBD"/>
    <property type="match status" value="2"/>
</dbReference>
<dbReference type="OrthoDB" id="439808at2759"/>
<evidence type="ECO:0000256" key="4">
    <source>
        <dbReference type="SAM" id="MobiDB-lite"/>
    </source>
</evidence>
<accession>A0A9P1BIE2</accession>
<keyword evidence="1" id="KW-0677">Repeat</keyword>
<feature type="compositionally biased region" description="Low complexity" evidence="4">
    <location>
        <begin position="100"/>
        <end position="115"/>
    </location>
</feature>
<reference evidence="7" key="2">
    <citation type="submission" date="2024-04" db="EMBL/GenBank/DDBJ databases">
        <authorList>
            <person name="Chen Y."/>
            <person name="Shah S."/>
            <person name="Dougan E. K."/>
            <person name="Thang M."/>
            <person name="Chan C."/>
        </authorList>
    </citation>
    <scope>NUCLEOTIDE SEQUENCE [LARGE SCALE GENOMIC DNA]</scope>
</reference>
<dbReference type="Proteomes" id="UP001152797">
    <property type="component" value="Unassembled WGS sequence"/>
</dbReference>
<evidence type="ECO:0000313" key="8">
    <source>
        <dbReference type="EMBL" id="CAL4760572.1"/>
    </source>
</evidence>
<protein>
    <submittedName>
        <fullName evidence="8">Nucleolin</fullName>
    </submittedName>
</protein>
<feature type="region of interest" description="Disordered" evidence="4">
    <location>
        <begin position="98"/>
        <end position="151"/>
    </location>
</feature>
<dbReference type="InterPro" id="IPR000504">
    <property type="entry name" value="RRM_dom"/>
</dbReference>
<sequence>MLGRPEEQKQRKQDKAAAGKTKKRKAGQIPCQRANIRWVAAAGKAKKRKAGQIPCQRANIRWVAAAGKAKKRKAGQIPCQWANIRWVAAAGKAKKRKAGAEATEASASKPEAAAGKAKKRKAGAEATEATASKPEAETWHGTSGSKKSKAQVDSAKDAATGADRTVFVDGVPYDWTLERIKEFFATKCGGIVEVRAPTWQDSGRLRGYAHVAFSDAESMKKALHLNGTKVGKKGRYLKIDPAKKPEGQGGGKSVTKEEIEGKRRLFVKNLPYDASEDDIAKLFAKCGKVVEIRIPHASGRSKGFAYVEFAKAQGLKAAMDLEPVPSLQGRKLHLDADSGTGPKAGFHHRPDAFQSKFVAKAKQPKGKGKGRPSLF</sequence>
<dbReference type="EMBL" id="CAMXCT020000061">
    <property type="protein sequence ID" value="CAL1126635.1"/>
    <property type="molecule type" value="Genomic_DNA"/>
</dbReference>
<feature type="compositionally biased region" description="Basic residues" evidence="4">
    <location>
        <begin position="362"/>
        <end position="375"/>
    </location>
</feature>
<reference evidence="6" key="1">
    <citation type="submission" date="2022-10" db="EMBL/GenBank/DDBJ databases">
        <authorList>
            <person name="Chen Y."/>
            <person name="Dougan E. K."/>
            <person name="Chan C."/>
            <person name="Rhodes N."/>
            <person name="Thang M."/>
        </authorList>
    </citation>
    <scope>NUCLEOTIDE SEQUENCE</scope>
</reference>
<dbReference type="SMART" id="SM00360">
    <property type="entry name" value="RRM"/>
    <property type="match status" value="2"/>
</dbReference>
<evidence type="ECO:0000313" key="9">
    <source>
        <dbReference type="Proteomes" id="UP001152797"/>
    </source>
</evidence>
<dbReference type="GO" id="GO:0003723">
    <property type="term" value="F:RNA binding"/>
    <property type="evidence" value="ECO:0007669"/>
    <property type="project" value="UniProtKB-UniRule"/>
</dbReference>
<comment type="caution">
    <text evidence="6">The sequence shown here is derived from an EMBL/GenBank/DDBJ whole genome shotgun (WGS) entry which is preliminary data.</text>
</comment>
<feature type="domain" description="RRM" evidence="5">
    <location>
        <begin position="164"/>
        <end position="244"/>
    </location>
</feature>
<evidence type="ECO:0000259" key="5">
    <source>
        <dbReference type="PROSITE" id="PS50102"/>
    </source>
</evidence>
<evidence type="ECO:0000256" key="3">
    <source>
        <dbReference type="PROSITE-ProRule" id="PRU00176"/>
    </source>
</evidence>
<organism evidence="6">
    <name type="scientific">Cladocopium goreaui</name>
    <dbReference type="NCBI Taxonomy" id="2562237"/>
    <lineage>
        <taxon>Eukaryota</taxon>
        <taxon>Sar</taxon>
        <taxon>Alveolata</taxon>
        <taxon>Dinophyceae</taxon>
        <taxon>Suessiales</taxon>
        <taxon>Symbiodiniaceae</taxon>
        <taxon>Cladocopium</taxon>
    </lineage>
</organism>
<feature type="region of interest" description="Disordered" evidence="4">
    <location>
        <begin position="1"/>
        <end position="30"/>
    </location>
</feature>
<evidence type="ECO:0000256" key="1">
    <source>
        <dbReference type="ARBA" id="ARBA00022737"/>
    </source>
</evidence>
<proteinExistence type="predicted"/>
<evidence type="ECO:0000313" key="7">
    <source>
        <dbReference type="EMBL" id="CAL1126635.1"/>
    </source>
</evidence>
<dbReference type="InterPro" id="IPR012677">
    <property type="entry name" value="Nucleotide-bd_a/b_plait_sf"/>
</dbReference>
<gene>
    <name evidence="6" type="ORF">C1SCF055_LOCUS1779</name>
</gene>
<keyword evidence="2 3" id="KW-0694">RNA-binding</keyword>
<name>A0A9P1BIE2_9DINO</name>
<dbReference type="EMBL" id="CAMXCT030000061">
    <property type="protein sequence ID" value="CAL4760572.1"/>
    <property type="molecule type" value="Genomic_DNA"/>
</dbReference>
<feature type="compositionally biased region" description="Low complexity" evidence="4">
    <location>
        <begin position="124"/>
        <end position="133"/>
    </location>
</feature>
<evidence type="ECO:0000256" key="2">
    <source>
        <dbReference type="ARBA" id="ARBA00022884"/>
    </source>
</evidence>
<keyword evidence="9" id="KW-1185">Reference proteome</keyword>
<dbReference type="Pfam" id="PF00076">
    <property type="entry name" value="RRM_1"/>
    <property type="match status" value="2"/>
</dbReference>
<feature type="region of interest" description="Disordered" evidence="4">
    <location>
        <begin position="354"/>
        <end position="375"/>
    </location>
</feature>
<dbReference type="Gene3D" id="3.30.70.330">
    <property type="match status" value="2"/>
</dbReference>
<dbReference type="PANTHER" id="PTHR23236">
    <property type="entry name" value="EUKARYOTIC TRANSLATION INITIATION FACTOR 4B/4H"/>
    <property type="match status" value="1"/>
</dbReference>
<evidence type="ECO:0000313" key="6">
    <source>
        <dbReference type="EMBL" id="CAI3973260.1"/>
    </source>
</evidence>
<dbReference type="InterPro" id="IPR035979">
    <property type="entry name" value="RBD_domain_sf"/>
</dbReference>
<feature type="compositionally biased region" description="Basic and acidic residues" evidence="4">
    <location>
        <begin position="1"/>
        <end position="17"/>
    </location>
</feature>